<gene>
    <name evidence="1" type="ORF">FHS18_005783</name>
</gene>
<dbReference type="Proteomes" id="UP000570361">
    <property type="component" value="Unassembled WGS sequence"/>
</dbReference>
<organism evidence="1 2">
    <name type="scientific">Paenibacillus phyllosphaerae</name>
    <dbReference type="NCBI Taxonomy" id="274593"/>
    <lineage>
        <taxon>Bacteria</taxon>
        <taxon>Bacillati</taxon>
        <taxon>Bacillota</taxon>
        <taxon>Bacilli</taxon>
        <taxon>Bacillales</taxon>
        <taxon>Paenibacillaceae</taxon>
        <taxon>Paenibacillus</taxon>
    </lineage>
</organism>
<proteinExistence type="predicted"/>
<dbReference type="RefSeq" id="WP_183603738.1">
    <property type="nucleotide sequence ID" value="NZ_JACHXK010000020.1"/>
</dbReference>
<dbReference type="AlphaFoldDB" id="A0A7W5B3C2"/>
<keyword evidence="2" id="KW-1185">Reference proteome</keyword>
<evidence type="ECO:0000313" key="2">
    <source>
        <dbReference type="Proteomes" id="UP000570361"/>
    </source>
</evidence>
<name>A0A7W5B3C2_9BACL</name>
<accession>A0A7W5B3C2</accession>
<protein>
    <submittedName>
        <fullName evidence="1">Uncharacterized protein</fullName>
    </submittedName>
</protein>
<dbReference type="EMBL" id="JACHXK010000020">
    <property type="protein sequence ID" value="MBB3113670.1"/>
    <property type="molecule type" value="Genomic_DNA"/>
</dbReference>
<evidence type="ECO:0000313" key="1">
    <source>
        <dbReference type="EMBL" id="MBB3113670.1"/>
    </source>
</evidence>
<sequence length="91" mass="10497">MSRFIDEQRQPYTDLSTVASQSSDLFDEDSGGVTFGSAVSAEKLGKSKPWRLDQQPFDRYDYEDRSLRAYMKYEDRIDDDSLMTPDAIDEP</sequence>
<reference evidence="1 2" key="1">
    <citation type="submission" date="2020-08" db="EMBL/GenBank/DDBJ databases">
        <title>Genomic Encyclopedia of Type Strains, Phase III (KMG-III): the genomes of soil and plant-associated and newly described type strains.</title>
        <authorList>
            <person name="Whitman W."/>
        </authorList>
    </citation>
    <scope>NUCLEOTIDE SEQUENCE [LARGE SCALE GENOMIC DNA]</scope>
    <source>
        <strain evidence="1 2">CECT 5862</strain>
    </source>
</reference>
<comment type="caution">
    <text evidence="1">The sequence shown here is derived from an EMBL/GenBank/DDBJ whole genome shotgun (WGS) entry which is preliminary data.</text>
</comment>